<protein>
    <submittedName>
        <fullName evidence="4">CHAT domain-containing protein</fullName>
    </submittedName>
</protein>
<dbReference type="InterPro" id="IPR019734">
    <property type="entry name" value="TPR_rpt"/>
</dbReference>
<dbReference type="InterPro" id="IPR024983">
    <property type="entry name" value="CHAT_dom"/>
</dbReference>
<dbReference type="Proteomes" id="UP000662783">
    <property type="component" value="Chromosome"/>
</dbReference>
<dbReference type="SMART" id="SM00028">
    <property type="entry name" value="TPR"/>
    <property type="match status" value="8"/>
</dbReference>
<evidence type="ECO:0000256" key="1">
    <source>
        <dbReference type="PROSITE-ProRule" id="PRU00339"/>
    </source>
</evidence>
<feature type="domain" description="CHAT" evidence="3">
    <location>
        <begin position="679"/>
        <end position="1013"/>
    </location>
</feature>
<keyword evidence="5" id="KW-1185">Reference proteome</keyword>
<dbReference type="PANTHER" id="PTHR10098">
    <property type="entry name" value="RAPSYN-RELATED"/>
    <property type="match status" value="1"/>
</dbReference>
<dbReference type="RefSeq" id="WP_205721343.1">
    <property type="nucleotide sequence ID" value="NZ_CP070608.1"/>
</dbReference>
<dbReference type="KEGG" id="fuv:JR347_14680"/>
<feature type="chain" id="PRO_5037149039" evidence="2">
    <location>
        <begin position="20"/>
        <end position="1013"/>
    </location>
</feature>
<evidence type="ECO:0000259" key="3">
    <source>
        <dbReference type="Pfam" id="PF12770"/>
    </source>
</evidence>
<evidence type="ECO:0000313" key="5">
    <source>
        <dbReference type="Proteomes" id="UP000662783"/>
    </source>
</evidence>
<evidence type="ECO:0000313" key="4">
    <source>
        <dbReference type="EMBL" id="QSE96829.1"/>
    </source>
</evidence>
<dbReference type="EMBL" id="CP070608">
    <property type="protein sequence ID" value="QSE96829.1"/>
    <property type="molecule type" value="Genomic_DNA"/>
</dbReference>
<dbReference type="Pfam" id="PF13424">
    <property type="entry name" value="TPR_12"/>
    <property type="match status" value="2"/>
</dbReference>
<proteinExistence type="predicted"/>
<keyword evidence="2" id="KW-0732">Signal</keyword>
<dbReference type="Pfam" id="PF12770">
    <property type="entry name" value="CHAT"/>
    <property type="match status" value="1"/>
</dbReference>
<dbReference type="InterPro" id="IPR011990">
    <property type="entry name" value="TPR-like_helical_dom_sf"/>
</dbReference>
<dbReference type="PROSITE" id="PS50005">
    <property type="entry name" value="TPR"/>
    <property type="match status" value="1"/>
</dbReference>
<name>A0A974WFK3_9BACT</name>
<accession>A0A974WFK3</accession>
<dbReference type="Pfam" id="PF13181">
    <property type="entry name" value="TPR_8"/>
    <property type="match status" value="1"/>
</dbReference>
<feature type="repeat" description="TPR" evidence="1">
    <location>
        <begin position="60"/>
        <end position="93"/>
    </location>
</feature>
<organism evidence="4 5">
    <name type="scientific">Fulvivirga lutea</name>
    <dbReference type="NCBI Taxonomy" id="2810512"/>
    <lineage>
        <taxon>Bacteria</taxon>
        <taxon>Pseudomonadati</taxon>
        <taxon>Bacteroidota</taxon>
        <taxon>Cytophagia</taxon>
        <taxon>Cytophagales</taxon>
        <taxon>Fulvivirgaceae</taxon>
        <taxon>Fulvivirga</taxon>
    </lineage>
</organism>
<dbReference type="Gene3D" id="1.25.40.10">
    <property type="entry name" value="Tetratricopeptide repeat domain"/>
    <property type="match status" value="3"/>
</dbReference>
<dbReference type="AlphaFoldDB" id="A0A974WFK3"/>
<reference evidence="4" key="1">
    <citation type="submission" date="2021-02" db="EMBL/GenBank/DDBJ databases">
        <title>Fulvivirga sp. S481 isolated from sea water.</title>
        <authorList>
            <person name="Bae S.S."/>
            <person name="Baek K."/>
        </authorList>
    </citation>
    <scope>NUCLEOTIDE SEQUENCE</scope>
    <source>
        <strain evidence="4">S481</strain>
    </source>
</reference>
<dbReference type="SUPFAM" id="SSF48452">
    <property type="entry name" value="TPR-like"/>
    <property type="match status" value="2"/>
</dbReference>
<gene>
    <name evidence="4" type="ORF">JR347_14680</name>
</gene>
<feature type="signal peptide" evidence="2">
    <location>
        <begin position="1"/>
        <end position="19"/>
    </location>
</feature>
<evidence type="ECO:0000256" key="2">
    <source>
        <dbReference type="SAM" id="SignalP"/>
    </source>
</evidence>
<keyword evidence="1" id="KW-0802">TPR repeat</keyword>
<sequence>MLKNILLICLILASFNSFSQNRLEFYNNLEELIDADQLEELITKESEVDQFVSPIDTLSADIYSIIGEANLILGQYEKAEELYSKALNIRRKLNPLISVGFSNTLYNLVDIHLALGNYTEALKLSEELLEVDQELYGRKSIPYFLTVLFRADVLIETSQYDDALKLLNSQSKHLTHQSDIAALNAKKGDVLSLLGNYDDAEELISGAIEAYASLNDTLNYAITQSAKGLNYKNMGKYPQAEYALIESRNQLSSLPNTDYLVDGAKNNLALVQLALGREQSAIEIYENLRVKDSIAFGITHPNYITTLINLGVAYDKNDQFIKSKNVLSKALSLCSDVYGPNSEVEATILNNLANVKRDLKDYSGALVDLRRSQKLFEEIFGKNSAHYATATFNIGKVQLMMKSKEAEKTLLEAEKLRKKVLGESHPKYAEVTNYLGIFYWQQNDLKKARKYFEQTFNNFLNQIKLFFPSLSEEEKTKFYLEKLKPAFEQYNTLGVQLMKSDPSVLKSIYNYQLKTKGIIMAATERLRKNIYNSSDSLLISDYENWKSLKERLSKLYSNNDPRQNYIDSINQVANELERSLVRRSSDFAKIYDKEIPDWKAVQRKLKDNEVAVEIIRYRVSNPQMGGEFTDEINYLALIIDNKSEYPRSVHFTRGSLMEGRYLNNYRNSIRYQIEDQFTYNELWKPLEDQFRGFKKIYISPDGVYNQVNLSTLVNPETGNYLIKEIEIQEVTSTRDLVVDNKMSGSSSSNKYLFGFPTYTTQGTEMTASKAERSLRGGLRGGGGFSETRGLRGGLLRYMRSGESIATLPGTKTEVEEIKAILKQGGDDPTTLLTDQANETAVKQVNNPGVLHIATHGYFLEDVEPQEFGESKPYYQNPLLRAGLILAGAEDFLLTGTNPLDNEDGILTAYEAMNMNLNDTDLVVLSACETGLGEVSNGEGVYGLQRAFKIAGARYIVMSMWNVDDDATQRLMTLFYEQLSEGKEKYYAFRDAQLQLMKEYEQPFYWGAFKIVGQ</sequence>